<evidence type="ECO:0000313" key="2">
    <source>
        <dbReference type="EMBL" id="GBN98650.1"/>
    </source>
</evidence>
<dbReference type="Proteomes" id="UP000499080">
    <property type="component" value="Unassembled WGS sequence"/>
</dbReference>
<keyword evidence="3" id="KW-1185">Reference proteome</keyword>
<evidence type="ECO:0000313" key="1">
    <source>
        <dbReference type="EMBL" id="GBM28948.1"/>
    </source>
</evidence>
<dbReference type="EMBL" id="BGPR01027841">
    <property type="protein sequence ID" value="GBN98650.1"/>
    <property type="molecule type" value="Genomic_DNA"/>
</dbReference>
<name>A0A4Y2ELC1_ARAVE</name>
<proteinExistence type="predicted"/>
<accession>A0A4Y2ELC1</accession>
<dbReference type="AlphaFoldDB" id="A0A4Y2ELC1"/>
<gene>
    <name evidence="1" type="ORF">AVEN_142637_1</name>
    <name evidence="2" type="ORF">AVEN_267570_1</name>
</gene>
<organism evidence="1 3">
    <name type="scientific">Araneus ventricosus</name>
    <name type="common">Orbweaver spider</name>
    <name type="synonym">Epeira ventricosa</name>
    <dbReference type="NCBI Taxonomy" id="182803"/>
    <lineage>
        <taxon>Eukaryota</taxon>
        <taxon>Metazoa</taxon>
        <taxon>Ecdysozoa</taxon>
        <taxon>Arthropoda</taxon>
        <taxon>Chelicerata</taxon>
        <taxon>Arachnida</taxon>
        <taxon>Araneae</taxon>
        <taxon>Araneomorphae</taxon>
        <taxon>Entelegynae</taxon>
        <taxon>Araneoidea</taxon>
        <taxon>Araneidae</taxon>
        <taxon>Araneus</taxon>
    </lineage>
</organism>
<evidence type="ECO:0000313" key="3">
    <source>
        <dbReference type="Proteomes" id="UP000499080"/>
    </source>
</evidence>
<protein>
    <submittedName>
        <fullName evidence="1">Uncharacterized protein</fullName>
    </submittedName>
</protein>
<reference evidence="1 3" key="1">
    <citation type="journal article" date="2019" name="Sci. Rep.">
        <title>Orb-weaving spider Araneus ventricosus genome elucidates the spidroin gene catalogue.</title>
        <authorList>
            <person name="Kono N."/>
            <person name="Nakamura H."/>
            <person name="Ohtoshi R."/>
            <person name="Moran D.A.P."/>
            <person name="Shinohara A."/>
            <person name="Yoshida Y."/>
            <person name="Fujiwara M."/>
            <person name="Mori M."/>
            <person name="Tomita M."/>
            <person name="Arakawa K."/>
        </authorList>
    </citation>
    <scope>NUCLEOTIDE SEQUENCE [LARGE SCALE GENOMIC DNA]</scope>
</reference>
<comment type="caution">
    <text evidence="1">The sequence shown here is derived from an EMBL/GenBank/DDBJ whole genome shotgun (WGS) entry which is preliminary data.</text>
</comment>
<dbReference type="EMBL" id="BGPR01246850">
    <property type="protein sequence ID" value="GBM28948.1"/>
    <property type="molecule type" value="Genomic_DNA"/>
</dbReference>
<sequence length="122" mass="13365">MSESARNHRLVVAAFDFDTIKCPRSSNHIIISHHMGWARVEEEQFSPQKHHASADFSGDRPLVVVASTTYTKNPNNEILFDSDGALVCSASLADQISKCGPSGPNSTLFYKPTVITMKKGTD</sequence>